<sequence>MVKTLVQTMIELWYGPYENFINTIKEQNEEKALRYINEIDPKEFSKANDNGYTILMSVANKGLYTVCERLASKMPYEAINQVNNRGDTALSLAENKKFKDICNLLCEINFQKLKDKLNNKIKTITIDQEQIKQAADNIWDAANSINCSEDKREIENLVKPLLNNFTKKAIFGVEIKVKRVIEQQKIEHNKLKEQLKAQEVIGKQVLSAKIATFDARNANNNLQALVKDINEITKVIETVNKYLKFLPANEITKYNIATLKETFLKEIEHFKIDNDSKVLGATIEGY</sequence>
<reference evidence="2 3" key="1">
    <citation type="submission" date="2015-02" db="EMBL/GenBank/DDBJ databases">
        <title>Genome Sequencing of Rickettsiales.</title>
        <authorList>
            <person name="Daugherty S.C."/>
            <person name="Su Q."/>
            <person name="Abolude K."/>
            <person name="Beier-Sexton M."/>
            <person name="Carlyon J.A."/>
            <person name="Carter R."/>
            <person name="Day N.P."/>
            <person name="Dumler S.J."/>
            <person name="Dyachenko V."/>
            <person name="Godinez A."/>
            <person name="Kurtti T.J."/>
            <person name="Lichay M."/>
            <person name="Mullins K.E."/>
            <person name="Ott S."/>
            <person name="Pappas-Brown V."/>
            <person name="Paris D.H."/>
            <person name="Patel P."/>
            <person name="Richards A.L."/>
            <person name="Sadzewicz L."/>
            <person name="Sears K."/>
            <person name="Seidman D."/>
            <person name="Sengamalay N."/>
            <person name="Stenos J."/>
            <person name="Tallon L.J."/>
            <person name="Vincent G."/>
            <person name="Fraser C.M."/>
            <person name="Munderloh U."/>
            <person name="Dunning-Hotopp J.C."/>
        </authorList>
    </citation>
    <scope>NUCLEOTIDE SEQUENCE [LARGE SCALE GENOMIC DNA]</scope>
    <source>
        <strain evidence="2 3">RML Mogi</strain>
    </source>
</reference>
<evidence type="ECO:0000313" key="3">
    <source>
        <dbReference type="Proteomes" id="UP000033689"/>
    </source>
</evidence>
<dbReference type="Gene3D" id="1.25.40.20">
    <property type="entry name" value="Ankyrin repeat-containing domain"/>
    <property type="match status" value="1"/>
</dbReference>
<name>A0A0F3QKB2_RICBE</name>
<dbReference type="RefSeq" id="WP_045799637.1">
    <property type="nucleotide sequence ID" value="NZ_LAOJ01000001.1"/>
</dbReference>
<proteinExistence type="predicted"/>
<dbReference type="PATRIC" id="fig|1359194.3.peg.504"/>
<dbReference type="SUPFAM" id="SSF48403">
    <property type="entry name" value="Ankyrin repeat"/>
    <property type="match status" value="1"/>
</dbReference>
<evidence type="ECO:0000256" key="1">
    <source>
        <dbReference type="SAM" id="Coils"/>
    </source>
</evidence>
<dbReference type="EMBL" id="LAOJ01000001">
    <property type="protein sequence ID" value="KJV91879.1"/>
    <property type="molecule type" value="Genomic_DNA"/>
</dbReference>
<dbReference type="AlphaFoldDB" id="A0A0F3QKB2"/>
<accession>A0A0F3QKB2</accession>
<organism evidence="2 3">
    <name type="scientific">Rickettsia bellii str. RML Mogi</name>
    <dbReference type="NCBI Taxonomy" id="1359194"/>
    <lineage>
        <taxon>Bacteria</taxon>
        <taxon>Pseudomonadati</taxon>
        <taxon>Pseudomonadota</taxon>
        <taxon>Alphaproteobacteria</taxon>
        <taxon>Rickettsiales</taxon>
        <taxon>Rickettsiaceae</taxon>
        <taxon>Rickettsieae</taxon>
        <taxon>Rickettsia</taxon>
        <taxon>belli group</taxon>
    </lineage>
</organism>
<protein>
    <submittedName>
        <fullName evidence="2">Putative ankyrin repeat</fullName>
    </submittedName>
</protein>
<dbReference type="InterPro" id="IPR036770">
    <property type="entry name" value="Ankyrin_rpt-contain_sf"/>
</dbReference>
<evidence type="ECO:0000313" key="2">
    <source>
        <dbReference type="EMBL" id="KJV91879.1"/>
    </source>
</evidence>
<dbReference type="Proteomes" id="UP000033689">
    <property type="component" value="Unassembled WGS sequence"/>
</dbReference>
<comment type="caution">
    <text evidence="2">The sequence shown here is derived from an EMBL/GenBank/DDBJ whole genome shotgun (WGS) entry which is preliminary data.</text>
</comment>
<feature type="coiled-coil region" evidence="1">
    <location>
        <begin position="178"/>
        <end position="235"/>
    </location>
</feature>
<gene>
    <name evidence="2" type="ORF">RBEMOGI_0491</name>
</gene>
<keyword evidence="1" id="KW-0175">Coiled coil</keyword>